<dbReference type="GO" id="GO:0006508">
    <property type="term" value="P:proteolysis"/>
    <property type="evidence" value="ECO:0007669"/>
    <property type="project" value="InterPro"/>
</dbReference>
<reference evidence="3 4" key="1">
    <citation type="journal article" date="2019" name="Nat. Ecol. Evol.">
        <title>Megaphylogeny resolves global patterns of mushroom evolution.</title>
        <authorList>
            <person name="Varga T."/>
            <person name="Krizsan K."/>
            <person name="Foldi C."/>
            <person name="Dima B."/>
            <person name="Sanchez-Garcia M."/>
            <person name="Sanchez-Ramirez S."/>
            <person name="Szollosi G.J."/>
            <person name="Szarkandi J.G."/>
            <person name="Papp V."/>
            <person name="Albert L."/>
            <person name="Andreopoulos W."/>
            <person name="Angelini C."/>
            <person name="Antonin V."/>
            <person name="Barry K.W."/>
            <person name="Bougher N.L."/>
            <person name="Buchanan P."/>
            <person name="Buyck B."/>
            <person name="Bense V."/>
            <person name="Catcheside P."/>
            <person name="Chovatia M."/>
            <person name="Cooper J."/>
            <person name="Damon W."/>
            <person name="Desjardin D."/>
            <person name="Finy P."/>
            <person name="Geml J."/>
            <person name="Haridas S."/>
            <person name="Hughes K."/>
            <person name="Justo A."/>
            <person name="Karasinski D."/>
            <person name="Kautmanova I."/>
            <person name="Kiss B."/>
            <person name="Kocsube S."/>
            <person name="Kotiranta H."/>
            <person name="LaButti K.M."/>
            <person name="Lechner B.E."/>
            <person name="Liimatainen K."/>
            <person name="Lipzen A."/>
            <person name="Lukacs Z."/>
            <person name="Mihaltcheva S."/>
            <person name="Morgado L.N."/>
            <person name="Niskanen T."/>
            <person name="Noordeloos M.E."/>
            <person name="Ohm R.A."/>
            <person name="Ortiz-Santana B."/>
            <person name="Ovrebo C."/>
            <person name="Racz N."/>
            <person name="Riley R."/>
            <person name="Savchenko A."/>
            <person name="Shiryaev A."/>
            <person name="Soop K."/>
            <person name="Spirin V."/>
            <person name="Szebenyi C."/>
            <person name="Tomsovsky M."/>
            <person name="Tulloss R.E."/>
            <person name="Uehling J."/>
            <person name="Grigoriev I.V."/>
            <person name="Vagvolgyi C."/>
            <person name="Papp T."/>
            <person name="Martin F.M."/>
            <person name="Miettinen O."/>
            <person name="Hibbett D.S."/>
            <person name="Nagy L.G."/>
        </authorList>
    </citation>
    <scope>NUCLEOTIDE SEQUENCE [LARGE SCALE GENOMIC DNA]</scope>
    <source>
        <strain evidence="3 4">CBS 121175</strain>
    </source>
</reference>
<dbReference type="InterPro" id="IPR050452">
    <property type="entry name" value="Metacaspase"/>
</dbReference>
<dbReference type="AlphaFoldDB" id="A0A5C3KST2"/>
<dbReference type="Proteomes" id="UP000307440">
    <property type="component" value="Unassembled WGS sequence"/>
</dbReference>
<evidence type="ECO:0000313" key="3">
    <source>
        <dbReference type="EMBL" id="TFK18838.1"/>
    </source>
</evidence>
<name>A0A5C3KST2_COPMA</name>
<evidence type="ECO:0000313" key="4">
    <source>
        <dbReference type="Proteomes" id="UP000307440"/>
    </source>
</evidence>
<gene>
    <name evidence="3" type="ORF">FA15DRAFT_709510</name>
</gene>
<dbReference type="Gene3D" id="3.40.50.12660">
    <property type="match status" value="1"/>
</dbReference>
<sequence length="458" mass="50983">MSTTSTCINLGLPQSRIAAPDFSLSGRQTSETSTATAGTLQTDITSSSTCDLLPSDIKSGAHSERGHTYELSAGSISVITSGRRRRKALLIGTNYANLPSTGSLQPLKCAHQDVKDTRKHLLENCGYRSKDITSLMDEPGTNEKHQPTYTNIMSHLTSFIEPDVTEYVFLYAGHSGQQDEISNVAIGSDDDDNEPEEDGKDEFIIPVDAWCEDSDSPDPKKIILDNVLRRLLIKPLPESSRFLAILDCCHSATLLDLKHHRCNRLGPTLMCRGRRLVRKVVVEPVWKSYKYIWTKIQSKQANVRNPPLLRTNSCNGLCPRRRPVPQKPVVICIAACKDAYTTEESNEKGFETHTKRIIEHSNKSTSLEDLLRSLIVDRKEQSQKLKKIVKTHKRNGTDESDPSLKNCEELSVTLKRKLPQVITWIMDTAASLCSLDEGSEQLPAEVTSRNVPSARSIS</sequence>
<dbReference type="InterPro" id="IPR011600">
    <property type="entry name" value="Pept_C14_caspase"/>
</dbReference>
<evidence type="ECO:0000256" key="1">
    <source>
        <dbReference type="ARBA" id="ARBA00009005"/>
    </source>
</evidence>
<comment type="similarity">
    <text evidence="1">Belongs to the peptidase C14B family.</text>
</comment>
<evidence type="ECO:0000259" key="2">
    <source>
        <dbReference type="Pfam" id="PF00656"/>
    </source>
</evidence>
<keyword evidence="4" id="KW-1185">Reference proteome</keyword>
<dbReference type="EMBL" id="ML210375">
    <property type="protein sequence ID" value="TFK18838.1"/>
    <property type="molecule type" value="Genomic_DNA"/>
</dbReference>
<dbReference type="PANTHER" id="PTHR48104">
    <property type="entry name" value="METACASPASE-4"/>
    <property type="match status" value="1"/>
</dbReference>
<accession>A0A5C3KST2</accession>
<dbReference type="GO" id="GO:0005737">
    <property type="term" value="C:cytoplasm"/>
    <property type="evidence" value="ECO:0007669"/>
    <property type="project" value="TreeGrafter"/>
</dbReference>
<dbReference type="GO" id="GO:0004197">
    <property type="term" value="F:cysteine-type endopeptidase activity"/>
    <property type="evidence" value="ECO:0007669"/>
    <property type="project" value="InterPro"/>
</dbReference>
<proteinExistence type="inferred from homology"/>
<feature type="domain" description="Peptidase C14 caspase" evidence="2">
    <location>
        <begin position="85"/>
        <end position="373"/>
    </location>
</feature>
<protein>
    <recommendedName>
        <fullName evidence="2">Peptidase C14 caspase domain-containing protein</fullName>
    </recommendedName>
</protein>
<dbReference type="PANTHER" id="PTHR48104:SF30">
    <property type="entry name" value="METACASPASE-1"/>
    <property type="match status" value="1"/>
</dbReference>
<dbReference type="Pfam" id="PF00656">
    <property type="entry name" value="Peptidase_C14"/>
    <property type="match status" value="1"/>
</dbReference>
<organism evidence="3 4">
    <name type="scientific">Coprinopsis marcescibilis</name>
    <name type="common">Agaric fungus</name>
    <name type="synonym">Psathyrella marcescibilis</name>
    <dbReference type="NCBI Taxonomy" id="230819"/>
    <lineage>
        <taxon>Eukaryota</taxon>
        <taxon>Fungi</taxon>
        <taxon>Dikarya</taxon>
        <taxon>Basidiomycota</taxon>
        <taxon>Agaricomycotina</taxon>
        <taxon>Agaricomycetes</taxon>
        <taxon>Agaricomycetidae</taxon>
        <taxon>Agaricales</taxon>
        <taxon>Agaricineae</taxon>
        <taxon>Psathyrellaceae</taxon>
        <taxon>Coprinopsis</taxon>
    </lineage>
</organism>
<dbReference type="OrthoDB" id="3223806at2759"/>